<dbReference type="Pfam" id="PF02824">
    <property type="entry name" value="TGS"/>
    <property type="match status" value="1"/>
</dbReference>
<dbReference type="CDD" id="cd05399">
    <property type="entry name" value="NT_Rel-Spo_like"/>
    <property type="match status" value="1"/>
</dbReference>
<dbReference type="InterPro" id="IPR003607">
    <property type="entry name" value="HD/PDEase_dom"/>
</dbReference>
<evidence type="ECO:0000259" key="3">
    <source>
        <dbReference type="PROSITE" id="PS51880"/>
    </source>
</evidence>
<protein>
    <recommendedName>
        <fullName evidence="6">(P)ppGpp synthetase</fullName>
    </recommendedName>
</protein>
<dbReference type="Pfam" id="PF04607">
    <property type="entry name" value="RelA_SpoT"/>
    <property type="match status" value="1"/>
</dbReference>
<dbReference type="SUPFAM" id="SSF109604">
    <property type="entry name" value="HD-domain/PDEase-like"/>
    <property type="match status" value="1"/>
</dbReference>
<dbReference type="InterPro" id="IPR033655">
    <property type="entry name" value="TGS_RelA/SpoT"/>
</dbReference>
<reference evidence="5" key="1">
    <citation type="submission" date="2017-09" db="EMBL/GenBank/DDBJ databases">
        <title>Depth-based differentiation of microbial function through sediment-hosted aquifers and enrichment of novel symbionts in the deep terrestrial subsurface.</title>
        <authorList>
            <person name="Probst A.J."/>
            <person name="Ladd B."/>
            <person name="Jarett J.K."/>
            <person name="Geller-Mcgrath D.E."/>
            <person name="Sieber C.M.K."/>
            <person name="Emerson J.B."/>
            <person name="Anantharaman K."/>
            <person name="Thomas B.C."/>
            <person name="Malmstrom R."/>
            <person name="Stieglmeier M."/>
            <person name="Klingl A."/>
            <person name="Woyke T."/>
            <person name="Ryan C.M."/>
            <person name="Banfield J.F."/>
        </authorList>
    </citation>
    <scope>NUCLEOTIDE SEQUENCE [LARGE SCALE GENOMIC DNA]</scope>
</reference>
<dbReference type="SMART" id="SM00471">
    <property type="entry name" value="HDc"/>
    <property type="match status" value="1"/>
</dbReference>
<sequence>MTWDEYKEKLPHNEFEIKDLKLLEDAFLFAEGAHKNQKRHSGEQYILHPIAVSLKVASIGMDVRTVAAALLHDTIEDKGAALKDIQKKFGTDIAFLVDGVTKVDKIKYHGVERTVESMRKMFLAVAQDIRVVIIKLCDRLHNMETLESLPFPEKRLRIAKETLEIYASLADRLGMGEMKAQLEDMAFRYVYSEEYAWVAGEVKKRLPQREIYLARVIPIVKKEIAREGIRAVEINARAKHYYSLWKKLQRYDMDWDRIFDLVAVRIIIKDIQDAYAVLGVIHKHWKPLPGRIKDYIALPKPNGYQSLHTTVFCIDGQIVEFQIRTEDMHREAELGIAAHWAWEHAGKPKEGSEVDAKLAWVRQLQEWQGTFQKNNPDSETFLESLKIDFFKDRIFVLTPKGDVIDLPEGATPIDFAYHIHSEVGDHAVGAKVEGKMVPFDYELQSGTVVEILTRKNQHPSREWLDFVKTSLARNHIRRFVRGQTEATLGKPMLSEVDITVEDRVGILKDVSAAIAAAGVSIKDIESHVGRNSPYTSIRVSFVPQNKDEMQKIRTRIKRVRGVQAVKIVEKSKSGKK</sequence>
<dbReference type="FunFam" id="1.10.3210.10:FF:000001">
    <property type="entry name" value="GTP pyrophosphokinase RelA"/>
    <property type="match status" value="1"/>
</dbReference>
<comment type="caution">
    <text evidence="4">The sequence shown here is derived from an EMBL/GenBank/DDBJ whole genome shotgun (WGS) entry which is preliminary data.</text>
</comment>
<dbReference type="Gene3D" id="3.30.460.10">
    <property type="entry name" value="Beta Polymerase, domain 2"/>
    <property type="match status" value="1"/>
</dbReference>
<dbReference type="GO" id="GO:0015969">
    <property type="term" value="P:guanosine tetraphosphate metabolic process"/>
    <property type="evidence" value="ECO:0007669"/>
    <property type="project" value="InterPro"/>
</dbReference>
<dbReference type="InterPro" id="IPR012676">
    <property type="entry name" value="TGS-like"/>
</dbReference>
<dbReference type="PROSITE" id="PS51880">
    <property type="entry name" value="TGS"/>
    <property type="match status" value="1"/>
</dbReference>
<dbReference type="NCBIfam" id="TIGR00691">
    <property type="entry name" value="spoT_relA"/>
    <property type="match status" value="1"/>
</dbReference>
<dbReference type="InterPro" id="IPR045865">
    <property type="entry name" value="ACT-like_dom_sf"/>
</dbReference>
<dbReference type="AlphaFoldDB" id="A0A2H0TDR4"/>
<evidence type="ECO:0000313" key="4">
    <source>
        <dbReference type="EMBL" id="PIR69689.1"/>
    </source>
</evidence>
<accession>A0A2H0TDR4</accession>
<dbReference type="Pfam" id="PF13328">
    <property type="entry name" value="HD_4"/>
    <property type="match status" value="1"/>
</dbReference>
<dbReference type="PANTHER" id="PTHR21262">
    <property type="entry name" value="GUANOSINE-3',5'-BIS DIPHOSPHATE 3'-PYROPHOSPHOHYDROLASE"/>
    <property type="match status" value="1"/>
</dbReference>
<dbReference type="InterPro" id="IPR043519">
    <property type="entry name" value="NT_sf"/>
</dbReference>
<dbReference type="SMART" id="SM00954">
    <property type="entry name" value="RelA_SpoT"/>
    <property type="match status" value="1"/>
</dbReference>
<dbReference type="FunFam" id="3.10.20.30:FF:000002">
    <property type="entry name" value="GTP pyrophosphokinase (RelA/SpoT)"/>
    <property type="match status" value="1"/>
</dbReference>
<dbReference type="PANTHER" id="PTHR21262:SF31">
    <property type="entry name" value="GTP PYROPHOSPHOKINASE"/>
    <property type="match status" value="1"/>
</dbReference>
<feature type="domain" description="TGS" evidence="3">
    <location>
        <begin position="390"/>
        <end position="453"/>
    </location>
</feature>
<dbReference type="Proteomes" id="UP000231503">
    <property type="component" value="Unassembled WGS sequence"/>
</dbReference>
<dbReference type="FunFam" id="3.30.460.10:FF:000001">
    <property type="entry name" value="GTP pyrophosphokinase RelA"/>
    <property type="match status" value="1"/>
</dbReference>
<dbReference type="InterPro" id="IPR004095">
    <property type="entry name" value="TGS"/>
</dbReference>
<dbReference type="EMBL" id="PFCO01000003">
    <property type="protein sequence ID" value="PIR69689.1"/>
    <property type="molecule type" value="Genomic_DNA"/>
</dbReference>
<dbReference type="SUPFAM" id="SSF55021">
    <property type="entry name" value="ACT-like"/>
    <property type="match status" value="1"/>
</dbReference>
<dbReference type="InterPro" id="IPR002912">
    <property type="entry name" value="ACT_dom"/>
</dbReference>
<comment type="function">
    <text evidence="1">In eubacteria ppGpp (guanosine 3'-diphosphate 5'-diphosphate) is a mediator of the stringent response that coordinates a variety of cellular activities in response to changes in nutritional abundance.</text>
</comment>
<dbReference type="Gene3D" id="3.10.20.30">
    <property type="match status" value="1"/>
</dbReference>
<dbReference type="SUPFAM" id="SSF81271">
    <property type="entry name" value="TGS-like"/>
    <property type="match status" value="1"/>
</dbReference>
<evidence type="ECO:0000256" key="1">
    <source>
        <dbReference type="RuleBase" id="RU003847"/>
    </source>
</evidence>
<dbReference type="InterPro" id="IPR004811">
    <property type="entry name" value="RelA/Spo_fam"/>
</dbReference>
<comment type="similarity">
    <text evidence="1">Belongs to the relA/spoT family.</text>
</comment>
<evidence type="ECO:0000259" key="2">
    <source>
        <dbReference type="PROSITE" id="PS51671"/>
    </source>
</evidence>
<name>A0A2H0TDR4_9BACT</name>
<dbReference type="Gene3D" id="1.10.3210.10">
    <property type="entry name" value="Hypothetical protein af1432"/>
    <property type="match status" value="1"/>
</dbReference>
<feature type="domain" description="ACT" evidence="2">
    <location>
        <begin position="495"/>
        <end position="570"/>
    </location>
</feature>
<evidence type="ECO:0008006" key="6">
    <source>
        <dbReference type="Google" id="ProtNLM"/>
    </source>
</evidence>
<gene>
    <name evidence="4" type="ORF">COU47_01190</name>
</gene>
<proteinExistence type="inferred from homology"/>
<dbReference type="GO" id="GO:0005886">
    <property type="term" value="C:plasma membrane"/>
    <property type="evidence" value="ECO:0007669"/>
    <property type="project" value="TreeGrafter"/>
</dbReference>
<dbReference type="Gene3D" id="3.30.70.260">
    <property type="match status" value="1"/>
</dbReference>
<dbReference type="PROSITE" id="PS51671">
    <property type="entry name" value="ACT"/>
    <property type="match status" value="1"/>
</dbReference>
<dbReference type="InterPro" id="IPR012675">
    <property type="entry name" value="Beta-grasp_dom_sf"/>
</dbReference>
<dbReference type="CDD" id="cd01668">
    <property type="entry name" value="TGS_RSH"/>
    <property type="match status" value="1"/>
</dbReference>
<dbReference type="InterPro" id="IPR007685">
    <property type="entry name" value="RelA_SpoT"/>
</dbReference>
<dbReference type="SUPFAM" id="SSF81301">
    <property type="entry name" value="Nucleotidyltransferase"/>
    <property type="match status" value="1"/>
</dbReference>
<dbReference type="Pfam" id="PF13291">
    <property type="entry name" value="ACT_4"/>
    <property type="match status" value="1"/>
</dbReference>
<evidence type="ECO:0000313" key="5">
    <source>
        <dbReference type="Proteomes" id="UP000231503"/>
    </source>
</evidence>
<organism evidence="4 5">
    <name type="scientific">Candidatus Niyogibacteria bacterium CG10_big_fil_rev_8_21_14_0_10_46_36</name>
    <dbReference type="NCBI Taxonomy" id="1974726"/>
    <lineage>
        <taxon>Bacteria</taxon>
        <taxon>Candidatus Niyogiibacteriota</taxon>
    </lineage>
</organism>